<evidence type="ECO:0000313" key="3">
    <source>
        <dbReference type="EMBL" id="KAF5676179.1"/>
    </source>
</evidence>
<evidence type="ECO:0000259" key="2">
    <source>
        <dbReference type="Pfam" id="PF00656"/>
    </source>
</evidence>
<dbReference type="GO" id="GO:0004197">
    <property type="term" value="F:cysteine-type endopeptidase activity"/>
    <property type="evidence" value="ECO:0007669"/>
    <property type="project" value="InterPro"/>
</dbReference>
<dbReference type="Proteomes" id="UP000567885">
    <property type="component" value="Unassembled WGS sequence"/>
</dbReference>
<dbReference type="EMBL" id="JAAGWQ010000035">
    <property type="protein sequence ID" value="KAF5676179.1"/>
    <property type="molecule type" value="Genomic_DNA"/>
</dbReference>
<proteinExistence type="inferred from homology"/>
<comment type="similarity">
    <text evidence="1">Belongs to the peptidase C14B family.</text>
</comment>
<organism evidence="3 4">
    <name type="scientific">Fusarium heterosporum</name>
    <dbReference type="NCBI Taxonomy" id="42747"/>
    <lineage>
        <taxon>Eukaryota</taxon>
        <taxon>Fungi</taxon>
        <taxon>Dikarya</taxon>
        <taxon>Ascomycota</taxon>
        <taxon>Pezizomycotina</taxon>
        <taxon>Sordariomycetes</taxon>
        <taxon>Hypocreomycetidae</taxon>
        <taxon>Hypocreales</taxon>
        <taxon>Nectriaceae</taxon>
        <taxon>Fusarium</taxon>
        <taxon>Fusarium heterosporum species complex</taxon>
    </lineage>
</organism>
<accession>A0A8H5TPU6</accession>
<dbReference type="Pfam" id="PF00656">
    <property type="entry name" value="Peptidase_C14"/>
    <property type="match status" value="1"/>
</dbReference>
<dbReference type="AlphaFoldDB" id="A0A8H5TPU6"/>
<dbReference type="Gene3D" id="3.40.50.1460">
    <property type="match status" value="1"/>
</dbReference>
<dbReference type="PANTHER" id="PTHR48104">
    <property type="entry name" value="METACASPASE-4"/>
    <property type="match status" value="1"/>
</dbReference>
<sequence>MFENNHSIPVPPGNKHALLIGSQVGNLRGQPKDLDEMESILRRYGFRITKCFSSDKDKDELPTKEVDKSSKATKSGIICAWENLIKRTEKDDAVVIYYTGHGMLSSWPNEPASNSHPPLQYILPSDFEHTTDGDWRGITEAELSILLRRTTNITRNTTMILDCCHSARMVRGPGIVKCPDQEDYGSIRAMIAGMMAKGDMEQYLHHEKNPHAVTIVATRQTEAAYEDKRYGMGILTWALTNALAEAIPETGSWTPNVSWRSIIRSVRDKVQFRFPTQEPSVESHDLRLTFSLHEANSKGVLFFSPELDDGEVALHGGRLHGVSINDVYSVQPIMAEHASQETEICKATVDDVGSLTSWVKLTLDSPQFDLSRVKAFPLEKAAATFGVDISHAGDLMEMLKDELTHCQTVRPWERAFPSPLATVSFRMPLLSLYSHEEDDSYLLRKWDIQRDGKSVDCVKDCIETLENLAWCQQFLKCPVDIPCEEIEACIRAEFGLVDNGEKKPFTQAASPQLKEGQKIYVDLVSISARPMYVSVFDVCATEITLLSKRKPDGVELSNNNSYTLGLREGGSRVVGQGIKWPKSTPMVDSIPDTLVVIATDRNIDLRNLQSKSQCQSRKGRTEQDTELTRLIGRIATGKRSVEQEGDTPVKFGMIRFPFTLVPDLETT</sequence>
<dbReference type="OrthoDB" id="3223806at2759"/>
<comment type="caution">
    <text evidence="3">The sequence shown here is derived from an EMBL/GenBank/DDBJ whole genome shotgun (WGS) entry which is preliminary data.</text>
</comment>
<feature type="domain" description="Peptidase C14 caspase" evidence="2">
    <location>
        <begin position="15"/>
        <end position="290"/>
    </location>
</feature>
<gene>
    <name evidence="3" type="ORF">FHETE_2306</name>
</gene>
<reference evidence="3 4" key="1">
    <citation type="submission" date="2020-05" db="EMBL/GenBank/DDBJ databases">
        <title>Identification and distribution of gene clusters putatively required for synthesis of sphingolipid metabolism inhibitors in phylogenetically diverse species of the filamentous fungus Fusarium.</title>
        <authorList>
            <person name="Kim H.-S."/>
            <person name="Busman M."/>
            <person name="Brown D.W."/>
            <person name="Divon H."/>
            <person name="Uhlig S."/>
            <person name="Proctor R.H."/>
        </authorList>
    </citation>
    <scope>NUCLEOTIDE SEQUENCE [LARGE SCALE GENOMIC DNA]</scope>
    <source>
        <strain evidence="3 4">NRRL 20693</strain>
    </source>
</reference>
<keyword evidence="4" id="KW-1185">Reference proteome</keyword>
<dbReference type="GO" id="GO:0005737">
    <property type="term" value="C:cytoplasm"/>
    <property type="evidence" value="ECO:0007669"/>
    <property type="project" value="TreeGrafter"/>
</dbReference>
<dbReference type="InterPro" id="IPR050452">
    <property type="entry name" value="Metacaspase"/>
</dbReference>
<name>A0A8H5TPU6_FUSHE</name>
<dbReference type="InterPro" id="IPR011600">
    <property type="entry name" value="Pept_C14_caspase"/>
</dbReference>
<dbReference type="GO" id="GO:0006508">
    <property type="term" value="P:proteolysis"/>
    <property type="evidence" value="ECO:0007669"/>
    <property type="project" value="InterPro"/>
</dbReference>
<dbReference type="PANTHER" id="PTHR48104:SF30">
    <property type="entry name" value="METACASPASE-1"/>
    <property type="match status" value="1"/>
</dbReference>
<evidence type="ECO:0000313" key="4">
    <source>
        <dbReference type="Proteomes" id="UP000567885"/>
    </source>
</evidence>
<protein>
    <submittedName>
        <fullName evidence="3">Peptidase c14 caspase catalytic subunit p20</fullName>
    </submittedName>
</protein>
<evidence type="ECO:0000256" key="1">
    <source>
        <dbReference type="ARBA" id="ARBA00009005"/>
    </source>
</evidence>